<keyword evidence="1" id="KW-1133">Transmembrane helix</keyword>
<comment type="caution">
    <text evidence="2">The sequence shown here is derived from an EMBL/GenBank/DDBJ whole genome shotgun (WGS) entry which is preliminary data.</text>
</comment>
<evidence type="ECO:0000313" key="2">
    <source>
        <dbReference type="EMBL" id="OME93554.1"/>
    </source>
</evidence>
<keyword evidence="1" id="KW-0472">Membrane</keyword>
<proteinExistence type="predicted"/>
<accession>A0A1R1B335</accession>
<keyword evidence="1" id="KW-0812">Transmembrane</keyword>
<sequence length="67" mass="7712">MFTMFVGAINIWLGTLIFRNPEEMAIRMNRDEYHEIDDNDILKMQFLGVFVVGFGIILALLGLSTLF</sequence>
<evidence type="ECO:0000313" key="3">
    <source>
        <dbReference type="Proteomes" id="UP000187074"/>
    </source>
</evidence>
<name>A0A1R1B335_PAELA</name>
<dbReference type="RefSeq" id="WP_076322228.1">
    <property type="nucleotide sequence ID" value="NZ_MRTF01000003.1"/>
</dbReference>
<dbReference type="AlphaFoldDB" id="A0A1R1B335"/>
<organism evidence="2 3">
    <name type="scientific">Paenibacillus lautus</name>
    <name type="common">Bacillus lautus</name>
    <dbReference type="NCBI Taxonomy" id="1401"/>
    <lineage>
        <taxon>Bacteria</taxon>
        <taxon>Bacillati</taxon>
        <taxon>Bacillota</taxon>
        <taxon>Bacilli</taxon>
        <taxon>Bacillales</taxon>
        <taxon>Paenibacillaceae</taxon>
        <taxon>Paenibacillus</taxon>
    </lineage>
</organism>
<gene>
    <name evidence="2" type="ORF">BK123_09805</name>
</gene>
<reference evidence="2 3" key="1">
    <citation type="submission" date="2016-11" db="EMBL/GenBank/DDBJ databases">
        <title>Paenibacillus species isolates.</title>
        <authorList>
            <person name="Beno S.M."/>
        </authorList>
    </citation>
    <scope>NUCLEOTIDE SEQUENCE [LARGE SCALE GENOMIC DNA]</scope>
    <source>
        <strain evidence="2 3">FSL F4-0100</strain>
    </source>
</reference>
<evidence type="ECO:0000256" key="1">
    <source>
        <dbReference type="SAM" id="Phobius"/>
    </source>
</evidence>
<dbReference type="EMBL" id="MRTF01000003">
    <property type="protein sequence ID" value="OME93554.1"/>
    <property type="molecule type" value="Genomic_DNA"/>
</dbReference>
<dbReference type="STRING" id="1401.BK123_09805"/>
<protein>
    <submittedName>
        <fullName evidence="2">Uncharacterized protein</fullName>
    </submittedName>
</protein>
<dbReference type="OrthoDB" id="2088419at2"/>
<dbReference type="Proteomes" id="UP000187074">
    <property type="component" value="Unassembled WGS sequence"/>
</dbReference>
<feature type="transmembrane region" description="Helical" evidence="1">
    <location>
        <begin position="46"/>
        <end position="66"/>
    </location>
</feature>